<keyword evidence="1" id="KW-0175">Coiled coil</keyword>
<feature type="coiled-coil region" evidence="1">
    <location>
        <begin position="147"/>
        <end position="174"/>
    </location>
</feature>
<organism evidence="4 5">
    <name type="scientific">Lachnellula cervina</name>
    <dbReference type="NCBI Taxonomy" id="1316786"/>
    <lineage>
        <taxon>Eukaryota</taxon>
        <taxon>Fungi</taxon>
        <taxon>Dikarya</taxon>
        <taxon>Ascomycota</taxon>
        <taxon>Pezizomycotina</taxon>
        <taxon>Leotiomycetes</taxon>
        <taxon>Helotiales</taxon>
        <taxon>Lachnaceae</taxon>
        <taxon>Lachnellula</taxon>
    </lineage>
</organism>
<feature type="compositionally biased region" description="Basic residues" evidence="2">
    <location>
        <begin position="420"/>
        <end position="431"/>
    </location>
</feature>
<keyword evidence="5" id="KW-1185">Reference proteome</keyword>
<dbReference type="InterPro" id="IPR025122">
    <property type="entry name" value="DUF4048"/>
</dbReference>
<reference evidence="4 5" key="1">
    <citation type="submission" date="2018-05" db="EMBL/GenBank/DDBJ databases">
        <title>Whole genome sequencing for identification of molecular markers to develop diagnostic detection tools for the regulated plant pathogen Lachnellula willkommii.</title>
        <authorList>
            <person name="Giroux E."/>
            <person name="Bilodeau G."/>
        </authorList>
    </citation>
    <scope>NUCLEOTIDE SEQUENCE [LARGE SCALE GENOMIC DNA]</scope>
    <source>
        <strain evidence="4 5">CBS 625.97</strain>
    </source>
</reference>
<dbReference type="EMBL" id="QGMG01000326">
    <property type="protein sequence ID" value="TVY54584.1"/>
    <property type="molecule type" value="Genomic_DNA"/>
</dbReference>
<evidence type="ECO:0000313" key="5">
    <source>
        <dbReference type="Proteomes" id="UP000481288"/>
    </source>
</evidence>
<evidence type="ECO:0000256" key="2">
    <source>
        <dbReference type="SAM" id="MobiDB-lite"/>
    </source>
</evidence>
<feature type="compositionally biased region" description="Acidic residues" evidence="2">
    <location>
        <begin position="549"/>
        <end position="559"/>
    </location>
</feature>
<evidence type="ECO:0000256" key="1">
    <source>
        <dbReference type="SAM" id="Coils"/>
    </source>
</evidence>
<feature type="compositionally biased region" description="Basic and acidic residues" evidence="2">
    <location>
        <begin position="535"/>
        <end position="548"/>
    </location>
</feature>
<feature type="compositionally biased region" description="Polar residues" evidence="2">
    <location>
        <begin position="484"/>
        <end position="495"/>
    </location>
</feature>
<evidence type="ECO:0000313" key="4">
    <source>
        <dbReference type="EMBL" id="TVY54584.1"/>
    </source>
</evidence>
<feature type="compositionally biased region" description="Polar residues" evidence="2">
    <location>
        <begin position="272"/>
        <end position="296"/>
    </location>
</feature>
<feature type="domain" description="DUF4048" evidence="3">
    <location>
        <begin position="246"/>
        <end position="457"/>
    </location>
</feature>
<feature type="region of interest" description="Disordered" evidence="2">
    <location>
        <begin position="106"/>
        <end position="140"/>
    </location>
</feature>
<feature type="region of interest" description="Disordered" evidence="2">
    <location>
        <begin position="49"/>
        <end position="93"/>
    </location>
</feature>
<feature type="region of interest" description="Disordered" evidence="2">
    <location>
        <begin position="412"/>
        <end position="559"/>
    </location>
</feature>
<proteinExistence type="predicted"/>
<dbReference type="Pfam" id="PF13257">
    <property type="entry name" value="DUF4048"/>
    <property type="match status" value="1"/>
</dbReference>
<feature type="region of interest" description="Disordered" evidence="2">
    <location>
        <begin position="348"/>
        <end position="398"/>
    </location>
</feature>
<sequence length="559" mass="61282">MISQRTSFFPLLDHEASQFTYQTICTMESHRRRSSIDPASVESILTPGVSAQAADPPSPHIGTSPSRTHFAMDPPSQPAPRHSRTMSYTPLRPNRLSLSFPVATNRNSIESARPTPTSSISTSFPSTPSETIPTPSPSDPSGFLNALASQERKVLELKEELGKAEADLSKLKRQWAVHEAHKKKAEIRHLEQLQPLQTAGPGAEGTKFNEDGTIMTRQSAEWDRRKALLTNINTKESRSRVFSGAHTRTLSLLSPERSNCPRPFPPVREASSENQSQASFPRSTTMPDTSQGITRVSTHRARPLSYQGGLTHGAKQVAEDMKTGLWTFLEDLRQATVGDEIANSAANRGLEQTSKGPIIRKSSKSSLLGADVIRGQKSSPRHSPRASSPRTWDSLTGGDSALLDAAERLLSDNQAETKARKPLPKPAKKSRTLSLAAPALDDDDDWSNWDSPAPKSPRWSGSTTVSEDPATPSIENIDDPVQIIGQSNNGGSSTPSKREDLQWPALDKLTPGNLKRTVSTIMQEWEKSLTPPPGEEGHRRKDSKQKTQEEEDEVLLMSR</sequence>
<dbReference type="AlphaFoldDB" id="A0A7D8UZ96"/>
<accession>A0A7D8UZ96</accession>
<gene>
    <name evidence="4" type="ORF">LCER1_G006238</name>
</gene>
<feature type="compositionally biased region" description="Low complexity" evidence="2">
    <location>
        <begin position="114"/>
        <end position="133"/>
    </location>
</feature>
<comment type="caution">
    <text evidence="4">The sequence shown here is derived from an EMBL/GenBank/DDBJ whole genome shotgun (WGS) entry which is preliminary data.</text>
</comment>
<protein>
    <recommendedName>
        <fullName evidence="3">DUF4048 domain-containing protein</fullName>
    </recommendedName>
</protein>
<name>A0A7D8UZ96_9HELO</name>
<feature type="region of interest" description="Disordered" evidence="2">
    <location>
        <begin position="248"/>
        <end position="310"/>
    </location>
</feature>
<evidence type="ECO:0000259" key="3">
    <source>
        <dbReference type="Pfam" id="PF13257"/>
    </source>
</evidence>
<dbReference type="Proteomes" id="UP000481288">
    <property type="component" value="Unassembled WGS sequence"/>
</dbReference>
<dbReference type="OrthoDB" id="4097086at2759"/>